<protein>
    <recommendedName>
        <fullName evidence="11">DoxX family protein</fullName>
    </recommendedName>
</protein>
<evidence type="ECO:0000256" key="4">
    <source>
        <dbReference type="ARBA" id="ARBA00022692"/>
    </source>
</evidence>
<gene>
    <name evidence="9" type="ORF">AWC14_25505</name>
</gene>
<name>A0A1X1Y637_9MYCO</name>
<evidence type="ECO:0008006" key="11">
    <source>
        <dbReference type="Google" id="ProtNLM"/>
    </source>
</evidence>
<feature type="region of interest" description="Disordered" evidence="7">
    <location>
        <begin position="1"/>
        <end position="104"/>
    </location>
</feature>
<comment type="caution">
    <text evidence="9">The sequence shown here is derived from an EMBL/GenBank/DDBJ whole genome shotgun (WGS) entry which is preliminary data.</text>
</comment>
<dbReference type="PANTHER" id="PTHR33452:SF1">
    <property type="entry name" value="INNER MEMBRANE PROTEIN YPHA-RELATED"/>
    <property type="match status" value="1"/>
</dbReference>
<feature type="compositionally biased region" description="Pro residues" evidence="7">
    <location>
        <begin position="25"/>
        <end position="34"/>
    </location>
</feature>
<evidence type="ECO:0000256" key="6">
    <source>
        <dbReference type="ARBA" id="ARBA00023136"/>
    </source>
</evidence>
<dbReference type="EMBL" id="LQPE01000058">
    <property type="protein sequence ID" value="ORW06535.1"/>
    <property type="molecule type" value="Genomic_DNA"/>
</dbReference>
<evidence type="ECO:0000256" key="8">
    <source>
        <dbReference type="SAM" id="Phobius"/>
    </source>
</evidence>
<evidence type="ECO:0000256" key="2">
    <source>
        <dbReference type="ARBA" id="ARBA00006679"/>
    </source>
</evidence>
<feature type="transmembrane region" description="Helical" evidence="8">
    <location>
        <begin position="174"/>
        <end position="198"/>
    </location>
</feature>
<comment type="similarity">
    <text evidence="2">Belongs to the DoxX family.</text>
</comment>
<proteinExistence type="inferred from homology"/>
<comment type="subcellular location">
    <subcellularLocation>
        <location evidence="1">Cell membrane</location>
        <topology evidence="1">Multi-pass membrane protein</topology>
    </subcellularLocation>
</comment>
<evidence type="ECO:0000256" key="5">
    <source>
        <dbReference type="ARBA" id="ARBA00022989"/>
    </source>
</evidence>
<evidence type="ECO:0000256" key="3">
    <source>
        <dbReference type="ARBA" id="ARBA00022475"/>
    </source>
</evidence>
<keyword evidence="5 8" id="KW-1133">Transmembrane helix</keyword>
<keyword evidence="3" id="KW-1003">Cell membrane</keyword>
<keyword evidence="6 8" id="KW-0472">Membrane</keyword>
<dbReference type="InterPro" id="IPR051907">
    <property type="entry name" value="DoxX-like_oxidoreductase"/>
</dbReference>
<sequence>MTGSFDFTRWHRLEEAGSSPKRETPPPQQEPRPPQQRESAPHKLLEPEETAEKEVEAPSDEAKSEPTAIEADEAADDVSDDTAQPAVAERDPLPSVQPRLVDDPRLKIAKQRGTQHLGLMVLRAGVGAVLGAHGLQNAFGWWDGQGHDGFTRSLTGLGFQHADILAWVAAGGQIVAGALLILGLFTPVVAAGALAYLVNGLLANIAAQHQHGHPRFLLDGSEYHVVAIVAVVAILLAGPGLYGLDAGQGWARRPFIGSSVALLVGIGAGIGIWVLLNGANPLA</sequence>
<evidence type="ECO:0000256" key="1">
    <source>
        <dbReference type="ARBA" id="ARBA00004651"/>
    </source>
</evidence>
<evidence type="ECO:0000256" key="7">
    <source>
        <dbReference type="SAM" id="MobiDB-lite"/>
    </source>
</evidence>
<feature type="compositionally biased region" description="Basic and acidic residues" evidence="7">
    <location>
        <begin position="39"/>
        <end position="64"/>
    </location>
</feature>
<dbReference type="InterPro" id="IPR032808">
    <property type="entry name" value="DoxX"/>
</dbReference>
<dbReference type="AlphaFoldDB" id="A0A1X1Y637"/>
<dbReference type="Proteomes" id="UP000193487">
    <property type="component" value="Unassembled WGS sequence"/>
</dbReference>
<feature type="compositionally biased region" description="Acidic residues" evidence="7">
    <location>
        <begin position="70"/>
        <end position="80"/>
    </location>
</feature>
<reference evidence="9 10" key="1">
    <citation type="submission" date="2016-01" db="EMBL/GenBank/DDBJ databases">
        <title>The new phylogeny of the genus Mycobacterium.</title>
        <authorList>
            <person name="Tarcisio F."/>
            <person name="Conor M."/>
            <person name="Antonella G."/>
            <person name="Elisabetta G."/>
            <person name="Giulia F.S."/>
            <person name="Sara T."/>
            <person name="Anna F."/>
            <person name="Clotilde B."/>
            <person name="Roberto B."/>
            <person name="Veronica D.S."/>
            <person name="Fabio R."/>
            <person name="Monica P."/>
            <person name="Olivier J."/>
            <person name="Enrico T."/>
            <person name="Nicola S."/>
        </authorList>
    </citation>
    <scope>NUCLEOTIDE SEQUENCE [LARGE SCALE GENOMIC DNA]</scope>
    <source>
        <strain evidence="9 10">DSM 45166</strain>
    </source>
</reference>
<dbReference type="GO" id="GO:0005886">
    <property type="term" value="C:plasma membrane"/>
    <property type="evidence" value="ECO:0007669"/>
    <property type="project" value="UniProtKB-SubCell"/>
</dbReference>
<feature type="compositionally biased region" description="Basic and acidic residues" evidence="7">
    <location>
        <begin position="8"/>
        <end position="24"/>
    </location>
</feature>
<keyword evidence="10" id="KW-1185">Reference proteome</keyword>
<evidence type="ECO:0000313" key="9">
    <source>
        <dbReference type="EMBL" id="ORW06535.1"/>
    </source>
</evidence>
<dbReference type="PANTHER" id="PTHR33452">
    <property type="entry name" value="OXIDOREDUCTASE CATD-RELATED"/>
    <property type="match status" value="1"/>
</dbReference>
<organism evidence="9 10">
    <name type="scientific">Mycobacterium kyorinense</name>
    <dbReference type="NCBI Taxonomy" id="487514"/>
    <lineage>
        <taxon>Bacteria</taxon>
        <taxon>Bacillati</taxon>
        <taxon>Actinomycetota</taxon>
        <taxon>Actinomycetes</taxon>
        <taxon>Mycobacteriales</taxon>
        <taxon>Mycobacteriaceae</taxon>
        <taxon>Mycobacterium</taxon>
    </lineage>
</organism>
<dbReference type="RefSeq" id="WP_052425687.1">
    <property type="nucleotide sequence ID" value="NZ_BBKA01000115.1"/>
</dbReference>
<dbReference type="Pfam" id="PF07681">
    <property type="entry name" value="DoxX"/>
    <property type="match status" value="1"/>
</dbReference>
<accession>A0A1X1Y637</accession>
<feature type="transmembrane region" description="Helical" evidence="8">
    <location>
        <begin position="223"/>
        <end position="244"/>
    </location>
</feature>
<feature type="transmembrane region" description="Helical" evidence="8">
    <location>
        <begin position="256"/>
        <end position="276"/>
    </location>
</feature>
<keyword evidence="4 8" id="KW-0812">Transmembrane</keyword>
<evidence type="ECO:0000313" key="10">
    <source>
        <dbReference type="Proteomes" id="UP000193487"/>
    </source>
</evidence>